<reference evidence="1" key="1">
    <citation type="submission" date="2014-09" db="EMBL/GenBank/DDBJ databases">
        <authorList>
            <person name="Magalhaes I.L.F."/>
            <person name="Oliveira U."/>
            <person name="Santos F.R."/>
            <person name="Vidigal T.H.D.A."/>
            <person name="Brescovit A.D."/>
            <person name="Santos A.J."/>
        </authorList>
    </citation>
    <scope>NUCLEOTIDE SEQUENCE</scope>
    <source>
        <tissue evidence="1">Shoot tissue taken approximately 20 cm above the soil surface</tissue>
    </source>
</reference>
<dbReference type="AlphaFoldDB" id="A0A0A9AL64"/>
<reference evidence="1" key="2">
    <citation type="journal article" date="2015" name="Data Brief">
        <title>Shoot transcriptome of the giant reed, Arundo donax.</title>
        <authorList>
            <person name="Barrero R.A."/>
            <person name="Guerrero F.D."/>
            <person name="Moolhuijzen P."/>
            <person name="Goolsby J.A."/>
            <person name="Tidwell J."/>
            <person name="Bellgard S.E."/>
            <person name="Bellgard M.I."/>
        </authorList>
    </citation>
    <scope>NUCLEOTIDE SEQUENCE</scope>
    <source>
        <tissue evidence="1">Shoot tissue taken approximately 20 cm above the soil surface</tissue>
    </source>
</reference>
<protein>
    <submittedName>
        <fullName evidence="1">Uncharacterized protein</fullName>
    </submittedName>
</protein>
<evidence type="ECO:0000313" key="1">
    <source>
        <dbReference type="EMBL" id="JAD51906.1"/>
    </source>
</evidence>
<accession>A0A0A9AL64</accession>
<name>A0A0A9AL64_ARUDO</name>
<organism evidence="1">
    <name type="scientific">Arundo donax</name>
    <name type="common">Giant reed</name>
    <name type="synonym">Donax arundinaceus</name>
    <dbReference type="NCBI Taxonomy" id="35708"/>
    <lineage>
        <taxon>Eukaryota</taxon>
        <taxon>Viridiplantae</taxon>
        <taxon>Streptophyta</taxon>
        <taxon>Embryophyta</taxon>
        <taxon>Tracheophyta</taxon>
        <taxon>Spermatophyta</taxon>
        <taxon>Magnoliopsida</taxon>
        <taxon>Liliopsida</taxon>
        <taxon>Poales</taxon>
        <taxon>Poaceae</taxon>
        <taxon>PACMAD clade</taxon>
        <taxon>Arundinoideae</taxon>
        <taxon>Arundineae</taxon>
        <taxon>Arundo</taxon>
    </lineage>
</organism>
<proteinExistence type="predicted"/>
<sequence length="40" mass="4381">MSSLPSVMSGKQALHWFPDAVTLEANKSSLLPEHCSCHLQ</sequence>
<dbReference type="EMBL" id="GBRH01245989">
    <property type="protein sequence ID" value="JAD51906.1"/>
    <property type="molecule type" value="Transcribed_RNA"/>
</dbReference>